<evidence type="ECO:0000256" key="9">
    <source>
        <dbReference type="ARBA" id="ARBA00022968"/>
    </source>
</evidence>
<evidence type="ECO:0000256" key="10">
    <source>
        <dbReference type="ARBA" id="ARBA00022989"/>
    </source>
</evidence>
<evidence type="ECO:0000313" key="14">
    <source>
        <dbReference type="EMBL" id="OGY64439.1"/>
    </source>
</evidence>
<dbReference type="EC" id="2.4.1.117" evidence="4"/>
<evidence type="ECO:0000256" key="3">
    <source>
        <dbReference type="ARBA" id="ARBA00006739"/>
    </source>
</evidence>
<evidence type="ECO:0000256" key="11">
    <source>
        <dbReference type="ARBA" id="ARBA00023136"/>
    </source>
</evidence>
<comment type="catalytic activity">
    <reaction evidence="12">
        <text>a di-trans,poly-cis-dolichyl phosphate + UDP-alpha-D-glucose = a di-trans,poly-cis-dolichyl beta-D-glucosyl phosphate + UDP</text>
        <dbReference type="Rhea" id="RHEA:15401"/>
        <dbReference type="Rhea" id="RHEA-COMP:19498"/>
        <dbReference type="Rhea" id="RHEA-COMP:19502"/>
        <dbReference type="ChEBI" id="CHEBI:57525"/>
        <dbReference type="ChEBI" id="CHEBI:57683"/>
        <dbReference type="ChEBI" id="CHEBI:58223"/>
        <dbReference type="ChEBI" id="CHEBI:58885"/>
        <dbReference type="EC" id="2.4.1.117"/>
    </reaction>
    <physiologicalReaction direction="left-to-right" evidence="12">
        <dbReference type="Rhea" id="RHEA:15402"/>
    </physiologicalReaction>
</comment>
<keyword evidence="7" id="KW-0812">Transmembrane</keyword>
<dbReference type="STRING" id="1798404.A3B92_02825"/>
<keyword evidence="8" id="KW-0256">Endoplasmic reticulum</keyword>
<keyword evidence="6" id="KW-0808">Transferase</keyword>
<evidence type="ECO:0000256" key="7">
    <source>
        <dbReference type="ARBA" id="ARBA00022692"/>
    </source>
</evidence>
<dbReference type="Pfam" id="PF00535">
    <property type="entry name" value="Glycos_transf_2"/>
    <property type="match status" value="1"/>
</dbReference>
<keyword evidence="11" id="KW-0472">Membrane</keyword>
<evidence type="ECO:0000256" key="8">
    <source>
        <dbReference type="ARBA" id="ARBA00022824"/>
    </source>
</evidence>
<accession>A0A1G1ZJ36</accession>
<sequence>MARPFLSVIIPAYNEAKRLPLTLIDIDKHLEQQEYSYDITVVNDGSTDDTAKITSRFIPLIENLKLIDNKEHKGKGAAVRLGMLSVKGTWRLFMDADNSTSIVEFNKMIPYFKEGYEVAIGSRDVRGARMLPRQPWYRWLIGNLGNLLIQAILLPKVWDTQCGFKCFSDEAAEKIFHLTKVDGWGFDVEALAIAKALNYKIKSIPIFWANNPERAVPIKGYLQTLWEVVKVRWWLWRNTYNLK</sequence>
<dbReference type="GO" id="GO:0006487">
    <property type="term" value="P:protein N-linked glycosylation"/>
    <property type="evidence" value="ECO:0007669"/>
    <property type="project" value="TreeGrafter"/>
</dbReference>
<comment type="caution">
    <text evidence="14">The sequence shown here is derived from an EMBL/GenBank/DDBJ whole genome shotgun (WGS) entry which is preliminary data.</text>
</comment>
<dbReference type="CDD" id="cd04188">
    <property type="entry name" value="DPG_synthase"/>
    <property type="match status" value="1"/>
</dbReference>
<dbReference type="PANTHER" id="PTHR10859">
    <property type="entry name" value="GLYCOSYL TRANSFERASE"/>
    <property type="match status" value="1"/>
</dbReference>
<evidence type="ECO:0000256" key="1">
    <source>
        <dbReference type="ARBA" id="ARBA00004389"/>
    </source>
</evidence>
<evidence type="ECO:0000256" key="2">
    <source>
        <dbReference type="ARBA" id="ARBA00004922"/>
    </source>
</evidence>
<keyword evidence="5" id="KW-0328">Glycosyltransferase</keyword>
<dbReference type="InterPro" id="IPR001173">
    <property type="entry name" value="Glyco_trans_2-like"/>
</dbReference>
<dbReference type="AlphaFoldDB" id="A0A1G1ZJ36"/>
<dbReference type="GO" id="GO:0004581">
    <property type="term" value="F:dolichyl-phosphate beta-glucosyltransferase activity"/>
    <property type="evidence" value="ECO:0007669"/>
    <property type="project" value="UniProtKB-EC"/>
</dbReference>
<organism evidence="14 15">
    <name type="scientific">Candidatus Harrisonbacteria bacterium RIFCSPHIGHO2_02_FULL_42_16</name>
    <dbReference type="NCBI Taxonomy" id="1798404"/>
    <lineage>
        <taxon>Bacteria</taxon>
        <taxon>Candidatus Harrisoniibacteriota</taxon>
    </lineage>
</organism>
<evidence type="ECO:0000259" key="13">
    <source>
        <dbReference type="Pfam" id="PF00535"/>
    </source>
</evidence>
<proteinExistence type="inferred from homology"/>
<dbReference type="Gene3D" id="3.90.550.10">
    <property type="entry name" value="Spore Coat Polysaccharide Biosynthesis Protein SpsA, Chain A"/>
    <property type="match status" value="1"/>
</dbReference>
<evidence type="ECO:0000256" key="4">
    <source>
        <dbReference type="ARBA" id="ARBA00012583"/>
    </source>
</evidence>
<evidence type="ECO:0000256" key="6">
    <source>
        <dbReference type="ARBA" id="ARBA00022679"/>
    </source>
</evidence>
<dbReference type="EMBL" id="MHJG01000003">
    <property type="protein sequence ID" value="OGY64439.1"/>
    <property type="molecule type" value="Genomic_DNA"/>
</dbReference>
<comment type="pathway">
    <text evidence="2">Protein modification; protein glycosylation.</text>
</comment>
<protein>
    <recommendedName>
        <fullName evidence="4">dolichyl-phosphate beta-glucosyltransferase</fullName>
        <ecNumber evidence="4">2.4.1.117</ecNumber>
    </recommendedName>
</protein>
<name>A0A1G1ZJ36_9BACT</name>
<dbReference type="InterPro" id="IPR029044">
    <property type="entry name" value="Nucleotide-diphossugar_trans"/>
</dbReference>
<dbReference type="InterPro" id="IPR035518">
    <property type="entry name" value="DPG_synthase"/>
</dbReference>
<reference evidence="14 15" key="1">
    <citation type="journal article" date="2016" name="Nat. Commun.">
        <title>Thousands of microbial genomes shed light on interconnected biogeochemical processes in an aquifer system.</title>
        <authorList>
            <person name="Anantharaman K."/>
            <person name="Brown C.T."/>
            <person name="Hug L.A."/>
            <person name="Sharon I."/>
            <person name="Castelle C.J."/>
            <person name="Probst A.J."/>
            <person name="Thomas B.C."/>
            <person name="Singh A."/>
            <person name="Wilkins M.J."/>
            <person name="Karaoz U."/>
            <person name="Brodie E.L."/>
            <person name="Williams K.H."/>
            <person name="Hubbard S.S."/>
            <person name="Banfield J.F."/>
        </authorList>
    </citation>
    <scope>NUCLEOTIDE SEQUENCE [LARGE SCALE GENOMIC DNA]</scope>
</reference>
<feature type="domain" description="Glycosyltransferase 2-like" evidence="13">
    <location>
        <begin position="7"/>
        <end position="176"/>
    </location>
</feature>
<gene>
    <name evidence="14" type="ORF">A3B92_02825</name>
</gene>
<keyword evidence="10" id="KW-1133">Transmembrane helix</keyword>
<dbReference type="PANTHER" id="PTHR10859:SF91">
    <property type="entry name" value="DOLICHYL-PHOSPHATE BETA-GLUCOSYLTRANSFERASE"/>
    <property type="match status" value="1"/>
</dbReference>
<evidence type="ECO:0000256" key="5">
    <source>
        <dbReference type="ARBA" id="ARBA00022676"/>
    </source>
</evidence>
<evidence type="ECO:0000313" key="15">
    <source>
        <dbReference type="Proteomes" id="UP000177960"/>
    </source>
</evidence>
<comment type="similarity">
    <text evidence="3">Belongs to the glycosyltransferase 2 family.</text>
</comment>
<comment type="subcellular location">
    <subcellularLocation>
        <location evidence="1">Endoplasmic reticulum membrane</location>
        <topology evidence="1">Single-pass membrane protein</topology>
    </subcellularLocation>
</comment>
<evidence type="ECO:0000256" key="12">
    <source>
        <dbReference type="ARBA" id="ARBA00045097"/>
    </source>
</evidence>
<dbReference type="Proteomes" id="UP000177960">
    <property type="component" value="Unassembled WGS sequence"/>
</dbReference>
<keyword evidence="9" id="KW-0735">Signal-anchor</keyword>
<dbReference type="SUPFAM" id="SSF53448">
    <property type="entry name" value="Nucleotide-diphospho-sugar transferases"/>
    <property type="match status" value="1"/>
</dbReference>